<reference evidence="1" key="1">
    <citation type="submission" date="2021-01" db="EMBL/GenBank/DDBJ databases">
        <authorList>
            <person name="Corre E."/>
            <person name="Pelletier E."/>
            <person name="Niang G."/>
            <person name="Scheremetjew M."/>
            <person name="Finn R."/>
            <person name="Kale V."/>
            <person name="Holt S."/>
            <person name="Cochrane G."/>
            <person name="Meng A."/>
            <person name="Brown T."/>
            <person name="Cohen L."/>
        </authorList>
    </citation>
    <scope>NUCLEOTIDE SEQUENCE</scope>
    <source>
        <strain evidence="1">CCMP325</strain>
    </source>
</reference>
<protein>
    <submittedName>
        <fullName evidence="1">Uncharacterized protein</fullName>
    </submittedName>
</protein>
<name>A0A7S0EG73_9CRYP</name>
<organism evidence="1">
    <name type="scientific">Hanusia phi</name>
    <dbReference type="NCBI Taxonomy" id="3032"/>
    <lineage>
        <taxon>Eukaryota</taxon>
        <taxon>Cryptophyceae</taxon>
        <taxon>Pyrenomonadales</taxon>
        <taxon>Geminigeraceae</taxon>
        <taxon>Hanusia</taxon>
    </lineage>
</organism>
<dbReference type="EMBL" id="HBEO01015517">
    <property type="protein sequence ID" value="CAD8484236.1"/>
    <property type="molecule type" value="Transcribed_RNA"/>
</dbReference>
<sequence length="229" mass="25932">MKTLSLQRRGGVDGVIVKRNRMPLERKVPVFHRIDLCCDSARSAASTPEVLKDEDSMPIACNEASTVRPCSCEINNFGSDDSCFSPDDKDISLCELQQLRYACSKLLTRNDEMEKDEPDDVSVVDVKKVRVYFKNRHMNSPFQNFSSKLVRNRACLDLKGLVIDDVVERRQDHLFSDISESFSSLCAVENHDCNGVSKPVSQFQEVQDHPMDHSADIWKISCSLNVRVT</sequence>
<gene>
    <name evidence="1" type="ORF">HPHI1048_LOCUS10531</name>
</gene>
<proteinExistence type="predicted"/>
<accession>A0A7S0EG73</accession>
<dbReference type="AlphaFoldDB" id="A0A7S0EG73"/>
<evidence type="ECO:0000313" key="1">
    <source>
        <dbReference type="EMBL" id="CAD8484236.1"/>
    </source>
</evidence>